<dbReference type="SUPFAM" id="SSF109604">
    <property type="entry name" value="HD-domain/PDEase-like"/>
    <property type="match status" value="1"/>
</dbReference>
<organism evidence="1 2">
    <name type="scientific">Paracidovorax cattleyae</name>
    <dbReference type="NCBI Taxonomy" id="80868"/>
    <lineage>
        <taxon>Bacteria</taxon>
        <taxon>Pseudomonadati</taxon>
        <taxon>Pseudomonadota</taxon>
        <taxon>Betaproteobacteria</taxon>
        <taxon>Burkholderiales</taxon>
        <taxon>Comamonadaceae</taxon>
        <taxon>Paracidovorax</taxon>
    </lineage>
</organism>
<dbReference type="RefSeq" id="WP_092831872.1">
    <property type="nucleotide sequence ID" value="NZ_CP028290.1"/>
</dbReference>
<name>A0A1H0KIL8_9BURK</name>
<keyword evidence="2" id="KW-1185">Reference proteome</keyword>
<dbReference type="GO" id="GO:0016787">
    <property type="term" value="F:hydrolase activity"/>
    <property type="evidence" value="ECO:0007669"/>
    <property type="project" value="UniProtKB-KW"/>
</dbReference>
<dbReference type="PANTHER" id="PTHR21174:SF0">
    <property type="entry name" value="HD PHOSPHOHYDROLASE FAMILY PROTEIN-RELATED"/>
    <property type="match status" value="1"/>
</dbReference>
<dbReference type="AlphaFoldDB" id="A0A1H0KIL8"/>
<evidence type="ECO:0000313" key="2">
    <source>
        <dbReference type="Proteomes" id="UP000199317"/>
    </source>
</evidence>
<dbReference type="Gene3D" id="1.10.3210.10">
    <property type="entry name" value="Hypothetical protein af1432"/>
    <property type="match status" value="1"/>
</dbReference>
<dbReference type="InterPro" id="IPR009218">
    <property type="entry name" value="HD_phosphohydro"/>
</dbReference>
<dbReference type="Proteomes" id="UP000199317">
    <property type="component" value="Unassembled WGS sequence"/>
</dbReference>
<evidence type="ECO:0000313" key="1">
    <source>
        <dbReference type="EMBL" id="SDO55572.1"/>
    </source>
</evidence>
<protein>
    <submittedName>
        <fullName evidence="1">Predicted metal-dependent phosphohydrolase, HD superfamily</fullName>
    </submittedName>
</protein>
<dbReference type="PIRSF" id="PIRSF035170">
    <property type="entry name" value="HD_phosphohydro"/>
    <property type="match status" value="1"/>
</dbReference>
<gene>
    <name evidence="1" type="ORF">SAMN04489708_101238</name>
</gene>
<sequence length="222" mass="25621">MDSRPDALLARWEALGRSLSRHGPAWTSEGRRLLRHWSFWPRAYHDTHHLRACLDHWEAARAAAGPQPMEDPEAIALALWFHDAVYWPWSGRNEERSARWACRFLQGQDFGNARVETVERHILATRHGAGPAPGGDACWVVDIDLAILGQPPAVYAGFERNVRREYRFVRWPRYVAGRCAILRSFLERPALYATPWFRDRYEAQARENLRHALEVLGAGKTF</sequence>
<proteinExistence type="predicted"/>
<dbReference type="PANTHER" id="PTHR21174">
    <property type="match status" value="1"/>
</dbReference>
<dbReference type="EMBL" id="FNJL01000001">
    <property type="protein sequence ID" value="SDO55572.1"/>
    <property type="molecule type" value="Genomic_DNA"/>
</dbReference>
<reference evidence="2" key="1">
    <citation type="submission" date="2016-10" db="EMBL/GenBank/DDBJ databases">
        <authorList>
            <person name="Varghese N."/>
            <person name="Submissions S."/>
        </authorList>
    </citation>
    <scope>NUCLEOTIDE SEQUENCE [LARGE SCALE GENOMIC DNA]</scope>
    <source>
        <strain evidence="2">DSM 17101</strain>
    </source>
</reference>
<accession>A0A1H0KIL8</accession>
<keyword evidence="1" id="KW-0378">Hydrolase</keyword>
<dbReference type="OrthoDB" id="9808993at2"/>